<evidence type="ECO:0000259" key="2">
    <source>
        <dbReference type="Pfam" id="PF20700"/>
    </source>
</evidence>
<feature type="coiled-coil region" evidence="1">
    <location>
        <begin position="457"/>
        <end position="487"/>
    </location>
</feature>
<dbReference type="EMBL" id="JACMRX010000001">
    <property type="protein sequence ID" value="KAF7998616.1"/>
    <property type="molecule type" value="Genomic_DNA"/>
</dbReference>
<keyword evidence="4" id="KW-1185">Reference proteome</keyword>
<evidence type="ECO:0000313" key="3">
    <source>
        <dbReference type="EMBL" id="KAF7998616.1"/>
    </source>
</evidence>
<keyword evidence="1" id="KW-0175">Coiled coil</keyword>
<dbReference type="Gene3D" id="3.30.420.10">
    <property type="entry name" value="Ribonuclease H-like superfamily/Ribonuclease H"/>
    <property type="match status" value="1"/>
</dbReference>
<proteinExistence type="predicted"/>
<name>A0A834Y5S7_APHGI</name>
<gene>
    <name evidence="3" type="ORF">HCN44_011024</name>
</gene>
<comment type="caution">
    <text evidence="3">The sequence shown here is derived from an EMBL/GenBank/DDBJ whole genome shotgun (WGS) entry which is preliminary data.</text>
</comment>
<dbReference type="Pfam" id="PF20700">
    <property type="entry name" value="Mutator"/>
    <property type="match status" value="1"/>
</dbReference>
<sequence>MPNQIKFKGRFVKKKVLDTYFKRSENMRVQRKNMRSKLLSTKLEPKESEVITEKKNVVQGSRIVNVEELANNMICSNCNDDLVLRNIIREDTEGLHSCWCIKCEKCNGITKVHTGKVRVAETGKFADNNTRVVLGVIHSGSGRTALNKLLACVDMPTIPTEILDEIYPELKKIYLSVDTNDEPMTPDLVKIFNAAVGSVVNIIVSYDMGWSKRGNGKSYDSLNGYGTIIGYLSKKILDFGTRNRKCKKCDNGHSPETHSCRKNYQGSAKGMEANVAASLVNESSILKSAGVSVRVVVGDDDSSAISAILQGDAEKIRSSILVIGEHVYGNHENCGAWCQKEMKKHTITLTNEPLRLALNELLMKYACNSTKFSVAATSQLNEIFNGIVAHKMPKIQCHSLTASGDYRVASAVLNFNDGESYLMNMEKKLGMDPGTYTSKFAMFLDSIRHQRSIKIKTRETKRRRIMLTEEREKLRQKNEKVEGVQYQRNCGIEITADCIQVVAEIAFDINELDVPKISDDCQIVYFDLETSGFAKTADILQIAARCDNRSFSVNINPTQPIHQKIRRIGNLDIDAWSLDAWDSIRRMMNELFALNSH</sequence>
<dbReference type="InterPro" id="IPR036397">
    <property type="entry name" value="RNaseH_sf"/>
</dbReference>
<accession>A0A834Y5S7</accession>
<feature type="domain" description="Mutator-like transposase" evidence="2">
    <location>
        <begin position="60"/>
        <end position="309"/>
    </location>
</feature>
<evidence type="ECO:0000256" key="1">
    <source>
        <dbReference type="SAM" id="Coils"/>
    </source>
</evidence>
<protein>
    <recommendedName>
        <fullName evidence="2">Mutator-like transposase domain-containing protein</fullName>
    </recommendedName>
</protein>
<organism evidence="3 4">
    <name type="scientific">Aphidius gifuensis</name>
    <name type="common">Parasitoid wasp</name>
    <dbReference type="NCBI Taxonomy" id="684658"/>
    <lineage>
        <taxon>Eukaryota</taxon>
        <taxon>Metazoa</taxon>
        <taxon>Ecdysozoa</taxon>
        <taxon>Arthropoda</taxon>
        <taxon>Hexapoda</taxon>
        <taxon>Insecta</taxon>
        <taxon>Pterygota</taxon>
        <taxon>Neoptera</taxon>
        <taxon>Endopterygota</taxon>
        <taxon>Hymenoptera</taxon>
        <taxon>Apocrita</taxon>
        <taxon>Ichneumonoidea</taxon>
        <taxon>Braconidae</taxon>
        <taxon>Aphidiinae</taxon>
        <taxon>Aphidius</taxon>
    </lineage>
</organism>
<dbReference type="OrthoDB" id="7692185at2759"/>
<dbReference type="GO" id="GO:0003676">
    <property type="term" value="F:nucleic acid binding"/>
    <property type="evidence" value="ECO:0007669"/>
    <property type="project" value="InterPro"/>
</dbReference>
<evidence type="ECO:0000313" key="4">
    <source>
        <dbReference type="Proteomes" id="UP000639338"/>
    </source>
</evidence>
<dbReference type="Proteomes" id="UP000639338">
    <property type="component" value="Unassembled WGS sequence"/>
</dbReference>
<dbReference type="AlphaFoldDB" id="A0A834Y5S7"/>
<dbReference type="InterPro" id="IPR049012">
    <property type="entry name" value="Mutator_transp_dom"/>
</dbReference>
<reference evidence="3 4" key="1">
    <citation type="submission" date="2020-08" db="EMBL/GenBank/DDBJ databases">
        <title>Aphidius gifuensis genome sequencing and assembly.</title>
        <authorList>
            <person name="Du Z."/>
        </authorList>
    </citation>
    <scope>NUCLEOTIDE SEQUENCE [LARGE SCALE GENOMIC DNA]</scope>
    <source>
        <strain evidence="3">YNYX2018</strain>
        <tissue evidence="3">Adults</tissue>
    </source>
</reference>